<dbReference type="Proteomes" id="UP000193642">
    <property type="component" value="Unassembled WGS sequence"/>
</dbReference>
<accession>A0A1Y2C0Z5</accession>
<evidence type="ECO:0000313" key="2">
    <source>
        <dbReference type="EMBL" id="ORY40690.1"/>
    </source>
</evidence>
<name>A0A1Y2C0Z5_9FUNG</name>
<evidence type="ECO:0000256" key="1">
    <source>
        <dbReference type="SAM" id="MobiDB-lite"/>
    </source>
</evidence>
<dbReference type="EMBL" id="MCGO01000034">
    <property type="protein sequence ID" value="ORY40690.1"/>
    <property type="molecule type" value="Genomic_DNA"/>
</dbReference>
<gene>
    <name evidence="2" type="ORF">BCR33DRAFT_719237</name>
</gene>
<keyword evidence="3" id="KW-1185">Reference proteome</keyword>
<feature type="compositionally biased region" description="Polar residues" evidence="1">
    <location>
        <begin position="36"/>
        <end position="53"/>
    </location>
</feature>
<evidence type="ECO:0000313" key="3">
    <source>
        <dbReference type="Proteomes" id="UP000193642"/>
    </source>
</evidence>
<reference evidence="2 3" key="1">
    <citation type="submission" date="2016-07" db="EMBL/GenBank/DDBJ databases">
        <title>Pervasive Adenine N6-methylation of Active Genes in Fungi.</title>
        <authorList>
            <consortium name="DOE Joint Genome Institute"/>
            <person name="Mondo S.J."/>
            <person name="Dannebaum R.O."/>
            <person name="Kuo R.C."/>
            <person name="Labutti K."/>
            <person name="Haridas S."/>
            <person name="Kuo A."/>
            <person name="Salamov A."/>
            <person name="Ahrendt S.R."/>
            <person name="Lipzen A."/>
            <person name="Sullivan W."/>
            <person name="Andreopoulos W.B."/>
            <person name="Clum A."/>
            <person name="Lindquist E."/>
            <person name="Daum C."/>
            <person name="Ramamoorthy G.K."/>
            <person name="Gryganskyi A."/>
            <person name="Culley D."/>
            <person name="Magnuson J.K."/>
            <person name="James T.Y."/>
            <person name="O'Malley M.A."/>
            <person name="Stajich J.E."/>
            <person name="Spatafora J.W."/>
            <person name="Visel A."/>
            <person name="Grigoriev I.V."/>
        </authorList>
    </citation>
    <scope>NUCLEOTIDE SEQUENCE [LARGE SCALE GENOMIC DNA]</scope>
    <source>
        <strain evidence="2 3">JEL800</strain>
    </source>
</reference>
<feature type="region of interest" description="Disordered" evidence="1">
    <location>
        <begin position="30"/>
        <end position="75"/>
    </location>
</feature>
<comment type="caution">
    <text evidence="2">The sequence shown here is derived from an EMBL/GenBank/DDBJ whole genome shotgun (WGS) entry which is preliminary data.</text>
</comment>
<sequence>MPGMPGSQSLESFAAHDLFLQVKFAKEDKKEKKAGSINSCNTSSNGSVAAESTASRKESVRLFSSTPQPLGDRHL</sequence>
<dbReference type="AlphaFoldDB" id="A0A1Y2C0Z5"/>
<organism evidence="2 3">
    <name type="scientific">Rhizoclosmatium globosum</name>
    <dbReference type="NCBI Taxonomy" id="329046"/>
    <lineage>
        <taxon>Eukaryota</taxon>
        <taxon>Fungi</taxon>
        <taxon>Fungi incertae sedis</taxon>
        <taxon>Chytridiomycota</taxon>
        <taxon>Chytridiomycota incertae sedis</taxon>
        <taxon>Chytridiomycetes</taxon>
        <taxon>Chytridiales</taxon>
        <taxon>Chytriomycetaceae</taxon>
        <taxon>Rhizoclosmatium</taxon>
    </lineage>
</organism>
<protein>
    <submittedName>
        <fullName evidence="2">Uncharacterized protein</fullName>
    </submittedName>
</protein>
<proteinExistence type="predicted"/>